<organism evidence="6 7">
    <name type="scientific">Ditylenchus dipsaci</name>
    <dbReference type="NCBI Taxonomy" id="166011"/>
    <lineage>
        <taxon>Eukaryota</taxon>
        <taxon>Metazoa</taxon>
        <taxon>Ecdysozoa</taxon>
        <taxon>Nematoda</taxon>
        <taxon>Chromadorea</taxon>
        <taxon>Rhabditida</taxon>
        <taxon>Tylenchina</taxon>
        <taxon>Tylenchomorpha</taxon>
        <taxon>Sphaerularioidea</taxon>
        <taxon>Anguinidae</taxon>
        <taxon>Anguininae</taxon>
        <taxon>Ditylenchus</taxon>
    </lineage>
</organism>
<keyword evidence="2" id="KW-0719">Serine esterase</keyword>
<dbReference type="GO" id="GO:0019695">
    <property type="term" value="P:choline metabolic process"/>
    <property type="evidence" value="ECO:0007669"/>
    <property type="project" value="TreeGrafter"/>
</dbReference>
<dbReference type="Gene3D" id="3.40.50.1820">
    <property type="entry name" value="alpha/beta hydrolase"/>
    <property type="match status" value="1"/>
</dbReference>
<evidence type="ECO:0000256" key="1">
    <source>
        <dbReference type="ARBA" id="ARBA00005964"/>
    </source>
</evidence>
<sequence length="144" mass="15987">MELMTVTAQEVCTINKWLWNGVQDHIHSFGGDKDRVTLSGFSAGACSAAMHAWVLLANPHKKTFQNVVLQSGSSELCRRGGVTRQNYEQKIANKYARFGFELVLPDGRFKLPDQMVNAASSNVKLSNSLNIFVGIVKDEFFTFG</sequence>
<dbReference type="AlphaFoldDB" id="A0A915DE37"/>
<dbReference type="SUPFAM" id="SSF53474">
    <property type="entry name" value="alpha/beta-Hydrolases"/>
    <property type="match status" value="1"/>
</dbReference>
<dbReference type="PANTHER" id="PTHR43918">
    <property type="entry name" value="ACETYLCHOLINESTERASE"/>
    <property type="match status" value="1"/>
</dbReference>
<keyword evidence="3 4" id="KW-0378">Hydrolase</keyword>
<dbReference type="InterPro" id="IPR050654">
    <property type="entry name" value="AChE-related_enzymes"/>
</dbReference>
<evidence type="ECO:0000259" key="5">
    <source>
        <dbReference type="Pfam" id="PF00135"/>
    </source>
</evidence>
<dbReference type="EC" id="3.1.1.-" evidence="4"/>
<dbReference type="GO" id="GO:0006581">
    <property type="term" value="P:acetylcholine catabolic process"/>
    <property type="evidence" value="ECO:0007669"/>
    <property type="project" value="TreeGrafter"/>
</dbReference>
<dbReference type="WBParaSite" id="jg18960">
    <property type="protein sequence ID" value="jg18960"/>
    <property type="gene ID" value="jg18960"/>
</dbReference>
<dbReference type="GO" id="GO:0003990">
    <property type="term" value="F:acetylcholinesterase activity"/>
    <property type="evidence" value="ECO:0007669"/>
    <property type="project" value="TreeGrafter"/>
</dbReference>
<dbReference type="InterPro" id="IPR029058">
    <property type="entry name" value="AB_hydrolase_fold"/>
</dbReference>
<dbReference type="PROSITE" id="PS00122">
    <property type="entry name" value="CARBOXYLESTERASE_B_1"/>
    <property type="match status" value="1"/>
</dbReference>
<evidence type="ECO:0000313" key="7">
    <source>
        <dbReference type="WBParaSite" id="jg18960"/>
    </source>
</evidence>
<dbReference type="Proteomes" id="UP000887574">
    <property type="component" value="Unplaced"/>
</dbReference>
<evidence type="ECO:0000256" key="4">
    <source>
        <dbReference type="RuleBase" id="RU361235"/>
    </source>
</evidence>
<feature type="domain" description="Carboxylesterase type B" evidence="5">
    <location>
        <begin position="22"/>
        <end position="75"/>
    </location>
</feature>
<dbReference type="InterPro" id="IPR019826">
    <property type="entry name" value="Carboxylesterase_B_AS"/>
</dbReference>
<evidence type="ECO:0000256" key="2">
    <source>
        <dbReference type="ARBA" id="ARBA00022487"/>
    </source>
</evidence>
<proteinExistence type="inferred from homology"/>
<reference evidence="7" key="1">
    <citation type="submission" date="2022-11" db="UniProtKB">
        <authorList>
            <consortium name="WormBaseParasite"/>
        </authorList>
    </citation>
    <scope>IDENTIFICATION</scope>
</reference>
<evidence type="ECO:0000313" key="6">
    <source>
        <dbReference type="Proteomes" id="UP000887574"/>
    </source>
</evidence>
<accession>A0A915DE37</accession>
<dbReference type="Pfam" id="PF00135">
    <property type="entry name" value="COesterase"/>
    <property type="match status" value="1"/>
</dbReference>
<dbReference type="PANTHER" id="PTHR43918:SF4">
    <property type="entry name" value="CARBOXYLIC ESTER HYDROLASE"/>
    <property type="match status" value="1"/>
</dbReference>
<keyword evidence="6" id="KW-1185">Reference proteome</keyword>
<protein>
    <recommendedName>
        <fullName evidence="4">Carboxylic ester hydrolase</fullName>
        <ecNumber evidence="4">3.1.1.-</ecNumber>
    </recommendedName>
</protein>
<evidence type="ECO:0000256" key="3">
    <source>
        <dbReference type="ARBA" id="ARBA00022801"/>
    </source>
</evidence>
<dbReference type="GO" id="GO:0005615">
    <property type="term" value="C:extracellular space"/>
    <property type="evidence" value="ECO:0007669"/>
    <property type="project" value="TreeGrafter"/>
</dbReference>
<dbReference type="GO" id="GO:0005886">
    <property type="term" value="C:plasma membrane"/>
    <property type="evidence" value="ECO:0007669"/>
    <property type="project" value="TreeGrafter"/>
</dbReference>
<comment type="similarity">
    <text evidence="1 4">Belongs to the type-B carboxylesterase/lipase family.</text>
</comment>
<name>A0A915DE37_9BILA</name>
<dbReference type="InterPro" id="IPR002018">
    <property type="entry name" value="CarbesteraseB"/>
</dbReference>